<dbReference type="PANTHER" id="PTHR18978">
    <property type="entry name" value="GRIP-1 ASSOCIATED PROTEIN 1"/>
    <property type="match status" value="1"/>
</dbReference>
<feature type="coiled-coil region" evidence="1">
    <location>
        <begin position="77"/>
        <end position="129"/>
    </location>
</feature>
<dbReference type="WBParaSite" id="PSAMB.scaffold5908size10614.g27503.t1">
    <property type="protein sequence ID" value="PSAMB.scaffold5908size10614.g27503.t1"/>
    <property type="gene ID" value="PSAMB.scaffold5908size10614.g27503"/>
</dbReference>
<evidence type="ECO:0000313" key="4">
    <source>
        <dbReference type="WBParaSite" id="PSAMB.scaffold5908size10614.g27503.t1"/>
    </source>
</evidence>
<dbReference type="GO" id="GO:0099152">
    <property type="term" value="P:regulation of neurotransmitter receptor transport, endosome to postsynaptic membrane"/>
    <property type="evidence" value="ECO:0007669"/>
    <property type="project" value="TreeGrafter"/>
</dbReference>
<dbReference type="GO" id="GO:0098887">
    <property type="term" value="P:neurotransmitter receptor transport, endosome to postsynaptic membrane"/>
    <property type="evidence" value="ECO:0007669"/>
    <property type="project" value="TreeGrafter"/>
</dbReference>
<name>A0A914X3P9_9BILA</name>
<accession>A0A914X3P9</accession>
<dbReference type="GO" id="GO:0098837">
    <property type="term" value="C:postsynaptic recycling endosome"/>
    <property type="evidence" value="ECO:0007669"/>
    <property type="project" value="TreeGrafter"/>
</dbReference>
<keyword evidence="3" id="KW-1185">Reference proteome</keyword>
<dbReference type="Proteomes" id="UP000887566">
    <property type="component" value="Unplaced"/>
</dbReference>
<evidence type="ECO:0000313" key="3">
    <source>
        <dbReference type="Proteomes" id="UP000887566"/>
    </source>
</evidence>
<feature type="compositionally biased region" description="Polar residues" evidence="2">
    <location>
        <begin position="601"/>
        <end position="615"/>
    </location>
</feature>
<dbReference type="GO" id="GO:0099158">
    <property type="term" value="P:regulation of recycling endosome localization within postsynapse"/>
    <property type="evidence" value="ECO:0007669"/>
    <property type="project" value="TreeGrafter"/>
</dbReference>
<keyword evidence="1" id="KW-0175">Coiled coil</keyword>
<dbReference type="PANTHER" id="PTHR18978:SF1">
    <property type="entry name" value="GRIP1-ASSOCIATED PROTEIN 1"/>
    <property type="match status" value="1"/>
</dbReference>
<feature type="compositionally biased region" description="Basic and acidic residues" evidence="2">
    <location>
        <begin position="582"/>
        <end position="597"/>
    </location>
</feature>
<sequence length="766" mass="86594">MATDAPSLSSAEFQQMQEQLLELRTANYELSELSKKREAEIVSLKQQHKSDNNPLNNIASIGNNLLSRTTGKKDQNVEHLETEVVDLRRRLQTQEEEFRLQQATLMSELNKVVTHADELERELEAKKTSSNLPDVDVPVQTAPVQAAPVTDDNPSDLAQELSALKKELNDANTSKKLLAEEKEIQQSEFSTKFVDLEKEIAWLKGVCAEKDSLKDDVDVLRQQILQAKHKSEQDNKEIAELKDNYRKKQESYVILTQEKERLQQEYRKSLDTMCQKKDNEISTFLSEIQQLRQQLTVVAEFENKQRVWEGERASLEDRITSLRADCSELRDQNESFQMQLQETHSANDCLSAQLQEAHNEVKFMQSKVEEAVETAEKRKQLVDEMSVHIEQLKNEHRQALDAAEKKQKATAEQLQTELDAKSGVEMQQMKEQLAAADEAQNALRYEVGQLQQLLAEAKESLQRASESHTSQLKAMEEQHAAAVAQVRLSAQSDCENALARIASIEKEKTECMELVARLNQEVKDKTEEIKLSEKKQTHVIKDLRRQLAAETKKADKLAEKAHQDGAAQGGRDKRNGSPGSFEEVKASDIVDVRRPPAHDASSVSSWGLVTGTNGRCESDRQSNHTADGDESVSSVHQLESENADLIGRLACSQKERYDLVERVHHLEQANASMAKEIVEKATLIETYIRDRPGAFNSSGASETTGSPSHTGFKKMLDMVKIDQSAGDIREMNRRLQRMLEETLTKNMHLQKDLERLASNQKNPTPA</sequence>
<evidence type="ECO:0000256" key="1">
    <source>
        <dbReference type="SAM" id="Coils"/>
    </source>
</evidence>
<organism evidence="3 4">
    <name type="scientific">Plectus sambesii</name>
    <dbReference type="NCBI Taxonomy" id="2011161"/>
    <lineage>
        <taxon>Eukaryota</taxon>
        <taxon>Metazoa</taxon>
        <taxon>Ecdysozoa</taxon>
        <taxon>Nematoda</taxon>
        <taxon>Chromadorea</taxon>
        <taxon>Plectida</taxon>
        <taxon>Plectina</taxon>
        <taxon>Plectoidea</taxon>
        <taxon>Plectidae</taxon>
        <taxon>Plectus</taxon>
    </lineage>
</organism>
<protein>
    <submittedName>
        <fullName evidence="4">Uncharacterized protein</fullName>
    </submittedName>
</protein>
<feature type="compositionally biased region" description="Basic and acidic residues" evidence="2">
    <location>
        <begin position="551"/>
        <end position="563"/>
    </location>
</feature>
<dbReference type="InterPro" id="IPR026204">
    <property type="entry name" value="GRIPAP1"/>
</dbReference>
<proteinExistence type="predicted"/>
<dbReference type="AlphaFoldDB" id="A0A914X3P9"/>
<dbReference type="GO" id="GO:0098978">
    <property type="term" value="C:glutamatergic synapse"/>
    <property type="evidence" value="ECO:0007669"/>
    <property type="project" value="TreeGrafter"/>
</dbReference>
<evidence type="ECO:0000256" key="2">
    <source>
        <dbReference type="SAM" id="MobiDB-lite"/>
    </source>
</evidence>
<dbReference type="GO" id="GO:0098998">
    <property type="term" value="C:extrinsic component of postsynaptic early endosome membrane"/>
    <property type="evidence" value="ECO:0007669"/>
    <property type="project" value="TreeGrafter"/>
</dbReference>
<reference evidence="4" key="1">
    <citation type="submission" date="2022-11" db="UniProtKB">
        <authorList>
            <consortium name="WormBaseParasite"/>
        </authorList>
    </citation>
    <scope>IDENTIFICATION</scope>
</reference>
<feature type="coiled-coil region" evidence="1">
    <location>
        <begin position="721"/>
        <end position="759"/>
    </location>
</feature>
<feature type="region of interest" description="Disordered" evidence="2">
    <location>
        <begin position="551"/>
        <end position="635"/>
    </location>
</feature>
<dbReference type="GO" id="GO:1905244">
    <property type="term" value="P:regulation of modification of synaptic structure"/>
    <property type="evidence" value="ECO:0007669"/>
    <property type="project" value="TreeGrafter"/>
</dbReference>